<organism evidence="2 3">
    <name type="scientific">Eumeta variegata</name>
    <name type="common">Bagworm moth</name>
    <name type="synonym">Eumeta japonica</name>
    <dbReference type="NCBI Taxonomy" id="151549"/>
    <lineage>
        <taxon>Eukaryota</taxon>
        <taxon>Metazoa</taxon>
        <taxon>Ecdysozoa</taxon>
        <taxon>Arthropoda</taxon>
        <taxon>Hexapoda</taxon>
        <taxon>Insecta</taxon>
        <taxon>Pterygota</taxon>
        <taxon>Neoptera</taxon>
        <taxon>Endopterygota</taxon>
        <taxon>Lepidoptera</taxon>
        <taxon>Glossata</taxon>
        <taxon>Ditrysia</taxon>
        <taxon>Tineoidea</taxon>
        <taxon>Psychidae</taxon>
        <taxon>Oiketicinae</taxon>
        <taxon>Eumeta</taxon>
    </lineage>
</organism>
<reference evidence="2 3" key="1">
    <citation type="journal article" date="2019" name="Commun. Biol.">
        <title>The bagworm genome reveals a unique fibroin gene that provides high tensile strength.</title>
        <authorList>
            <person name="Kono N."/>
            <person name="Nakamura H."/>
            <person name="Ohtoshi R."/>
            <person name="Tomita M."/>
            <person name="Numata K."/>
            <person name="Arakawa K."/>
        </authorList>
    </citation>
    <scope>NUCLEOTIDE SEQUENCE [LARGE SCALE GENOMIC DNA]</scope>
</reference>
<feature type="region of interest" description="Disordered" evidence="1">
    <location>
        <begin position="43"/>
        <end position="81"/>
    </location>
</feature>
<protein>
    <submittedName>
        <fullName evidence="2">Uncharacterized protein</fullName>
    </submittedName>
</protein>
<dbReference type="Proteomes" id="UP000299102">
    <property type="component" value="Unassembled WGS sequence"/>
</dbReference>
<proteinExistence type="predicted"/>
<sequence length="81" mass="8604">MATEQPRFSLHCISLLRRVPGTPTHSLCTLQNERPQTVIAREHSRGGAGAGSERSGFDSPNWRRSAGVTCGAAAPPPGLTH</sequence>
<evidence type="ECO:0000313" key="2">
    <source>
        <dbReference type="EMBL" id="GBP76138.1"/>
    </source>
</evidence>
<dbReference type="AlphaFoldDB" id="A0A4C1YJ36"/>
<accession>A0A4C1YJ36</accession>
<evidence type="ECO:0000256" key="1">
    <source>
        <dbReference type="SAM" id="MobiDB-lite"/>
    </source>
</evidence>
<comment type="caution">
    <text evidence="2">The sequence shown here is derived from an EMBL/GenBank/DDBJ whole genome shotgun (WGS) entry which is preliminary data.</text>
</comment>
<gene>
    <name evidence="2" type="ORF">EVAR_52880_1</name>
</gene>
<dbReference type="EMBL" id="BGZK01001277">
    <property type="protein sequence ID" value="GBP76138.1"/>
    <property type="molecule type" value="Genomic_DNA"/>
</dbReference>
<keyword evidence="3" id="KW-1185">Reference proteome</keyword>
<name>A0A4C1YJ36_EUMVA</name>
<evidence type="ECO:0000313" key="3">
    <source>
        <dbReference type="Proteomes" id="UP000299102"/>
    </source>
</evidence>